<name>A0A2S0UJB6_9RHOB</name>
<dbReference type="InterPro" id="IPR008929">
    <property type="entry name" value="Chondroitin_lyas"/>
</dbReference>
<keyword evidence="2" id="KW-0456">Lyase</keyword>
<reference evidence="5 6" key="1">
    <citation type="submission" date="2018-04" db="EMBL/GenBank/DDBJ databases">
        <title>Genome sequencing of Gemmobacter.</title>
        <authorList>
            <person name="Yi H."/>
            <person name="Baek M.-G."/>
        </authorList>
    </citation>
    <scope>NUCLEOTIDE SEQUENCE [LARGE SCALE GENOMIC DNA]</scope>
    <source>
        <strain evidence="5 6">HYN0069</strain>
    </source>
</reference>
<evidence type="ECO:0000256" key="3">
    <source>
        <dbReference type="SAM" id="SignalP"/>
    </source>
</evidence>
<evidence type="ECO:0000256" key="1">
    <source>
        <dbReference type="ARBA" id="ARBA00022729"/>
    </source>
</evidence>
<feature type="chain" id="PRO_5015466121" description="Alginate lyase domain-containing protein" evidence="3">
    <location>
        <begin position="22"/>
        <end position="352"/>
    </location>
</feature>
<dbReference type="SUPFAM" id="SSF48230">
    <property type="entry name" value="Chondroitin AC/alginate lyase"/>
    <property type="match status" value="1"/>
</dbReference>
<dbReference type="OrthoDB" id="7828519at2"/>
<dbReference type="Proteomes" id="UP000244496">
    <property type="component" value="Chromosome"/>
</dbReference>
<dbReference type="Pfam" id="PF05426">
    <property type="entry name" value="Alginate_lyase"/>
    <property type="match status" value="1"/>
</dbReference>
<accession>A0A2S0UJB6</accession>
<feature type="domain" description="Alginate lyase" evidence="4">
    <location>
        <begin position="132"/>
        <end position="270"/>
    </location>
</feature>
<organism evidence="5 6">
    <name type="scientific">Paragemmobacter aquarius</name>
    <dbReference type="NCBI Taxonomy" id="2169400"/>
    <lineage>
        <taxon>Bacteria</taxon>
        <taxon>Pseudomonadati</taxon>
        <taxon>Pseudomonadota</taxon>
        <taxon>Alphaproteobacteria</taxon>
        <taxon>Rhodobacterales</taxon>
        <taxon>Paracoccaceae</taxon>
        <taxon>Paragemmobacter</taxon>
    </lineage>
</organism>
<dbReference type="InterPro" id="IPR008397">
    <property type="entry name" value="Alginate_lyase_dom"/>
</dbReference>
<evidence type="ECO:0000256" key="2">
    <source>
        <dbReference type="ARBA" id="ARBA00023239"/>
    </source>
</evidence>
<dbReference type="AlphaFoldDB" id="A0A2S0UJB6"/>
<sequence>MAYFYRLLLSAVVTLAPLHCAASETGTIMQPTPKAAFCNAMTLQYPGALPEYLDINQDYAKAYQSRADDYYHNYAIYLTSLTSRALLSKEQRNRLIAELVKVATEKPIKWPPQNDPPVFYEMLVLMPYTVAYAHSRSFMDDDQKSRVEKWIRSRIKLLSKGEEKRTNNRAYHFGAVLAAYGYASGDESYTKRALAVYKNAIKKQRDDGSLKEDSERGGSALHYTNQAIGNLVAMAEILQSSGIDAYGYEVNGKSLHTAVKFLLDARRDPSLIVDYAKDNPKFSVFQFPGSSPENQDMGWKKFDTISWGYFYMARFPEHANTKRLLSISPFLRSGQVGNPDIAVGNARCYLGR</sequence>
<gene>
    <name evidence="5" type="ORF">HYN69_04660</name>
</gene>
<evidence type="ECO:0000313" key="6">
    <source>
        <dbReference type="Proteomes" id="UP000244496"/>
    </source>
</evidence>
<evidence type="ECO:0000259" key="4">
    <source>
        <dbReference type="Pfam" id="PF05426"/>
    </source>
</evidence>
<dbReference type="KEGG" id="geh:HYN69_04660"/>
<dbReference type="EMBL" id="CP028918">
    <property type="protein sequence ID" value="AWB47896.1"/>
    <property type="molecule type" value="Genomic_DNA"/>
</dbReference>
<evidence type="ECO:0000313" key="5">
    <source>
        <dbReference type="EMBL" id="AWB47896.1"/>
    </source>
</evidence>
<keyword evidence="6" id="KW-1185">Reference proteome</keyword>
<protein>
    <recommendedName>
        <fullName evidence="4">Alginate lyase domain-containing protein</fullName>
    </recommendedName>
</protein>
<feature type="signal peptide" evidence="3">
    <location>
        <begin position="1"/>
        <end position="21"/>
    </location>
</feature>
<dbReference type="Gene3D" id="1.50.10.100">
    <property type="entry name" value="Chondroitin AC/alginate lyase"/>
    <property type="match status" value="1"/>
</dbReference>
<dbReference type="RefSeq" id="WP_108434720.1">
    <property type="nucleotide sequence ID" value="NZ_CP028918.1"/>
</dbReference>
<keyword evidence="1 3" id="KW-0732">Signal</keyword>
<dbReference type="GO" id="GO:0016829">
    <property type="term" value="F:lyase activity"/>
    <property type="evidence" value="ECO:0007669"/>
    <property type="project" value="UniProtKB-KW"/>
</dbReference>
<proteinExistence type="predicted"/>
<dbReference type="GO" id="GO:0042597">
    <property type="term" value="C:periplasmic space"/>
    <property type="evidence" value="ECO:0007669"/>
    <property type="project" value="InterPro"/>
</dbReference>